<sequence>MVLERVWKVLLACVAVVFIAFALMQAGLVSPPWSADSGEVRILDATGEPKAVVDVDVADTYSERYTGLSDHDSLEDGEGMLFVHASESERTYVMREMDFDIDIIFIDGDREITTIEHARAPEPGEDGEDLEHTGHGQYVLEVPRGYANETGMSVGDEVELAYD</sequence>
<evidence type="ECO:0000313" key="2">
    <source>
        <dbReference type="Proteomes" id="UP000196084"/>
    </source>
</evidence>
<comment type="caution">
    <text evidence="1">The sequence shown here is derived from an EMBL/GenBank/DDBJ whole genome shotgun (WGS) entry which is preliminary data.</text>
</comment>
<organism evidence="1 2">
    <name type="scientific">Natronolimnobius baerhuensis</name>
    <dbReference type="NCBI Taxonomy" id="253108"/>
    <lineage>
        <taxon>Archaea</taxon>
        <taxon>Methanobacteriati</taxon>
        <taxon>Methanobacteriota</taxon>
        <taxon>Stenosarchaea group</taxon>
        <taxon>Halobacteria</taxon>
        <taxon>Halobacteriales</taxon>
        <taxon>Natrialbaceae</taxon>
        <taxon>Natronolimnobius</taxon>
    </lineage>
</organism>
<dbReference type="Proteomes" id="UP000196084">
    <property type="component" value="Unassembled WGS sequence"/>
</dbReference>
<keyword evidence="2" id="KW-1185">Reference proteome</keyword>
<protein>
    <recommendedName>
        <fullName evidence="3">DUF192 domain-containing protein</fullName>
    </recommendedName>
</protein>
<proteinExistence type="predicted"/>
<dbReference type="RefSeq" id="WP_054862623.1">
    <property type="nucleotide sequence ID" value="NZ_MWPH01000002.1"/>
</dbReference>
<dbReference type="PANTHER" id="PTHR37953">
    <property type="entry name" value="UPF0127 PROTEIN MJ1496"/>
    <property type="match status" value="1"/>
</dbReference>
<dbReference type="PANTHER" id="PTHR37953:SF1">
    <property type="entry name" value="UPF0127 PROTEIN MJ1496"/>
    <property type="match status" value="1"/>
</dbReference>
<dbReference type="Gene3D" id="2.60.120.1140">
    <property type="entry name" value="Protein of unknown function DUF192"/>
    <property type="match status" value="1"/>
</dbReference>
<reference evidence="1 2" key="1">
    <citation type="submission" date="2017-02" db="EMBL/GenBank/DDBJ databases">
        <title>Natronthermophilus aegyptiacus gen. nov.,sp. nov., an aerobic, extremely halophilic alkalithermophilic archaeon isolated from the athalassohaline Wadi An Natrun, Egypt.</title>
        <authorList>
            <person name="Zhao B."/>
        </authorList>
    </citation>
    <scope>NUCLEOTIDE SEQUENCE [LARGE SCALE GENOMIC DNA]</scope>
    <source>
        <strain evidence="1 2">CGMCC 1.3597</strain>
    </source>
</reference>
<evidence type="ECO:0000313" key="1">
    <source>
        <dbReference type="EMBL" id="OVE85083.1"/>
    </source>
</evidence>
<dbReference type="InterPro" id="IPR003795">
    <property type="entry name" value="DUF192"/>
</dbReference>
<accession>A0A202E9W4</accession>
<name>A0A202E9W4_9EURY</name>
<gene>
    <name evidence="1" type="ORF">B2G88_12105</name>
</gene>
<dbReference type="InterPro" id="IPR038695">
    <property type="entry name" value="Saro_0823-like_sf"/>
</dbReference>
<dbReference type="EMBL" id="MWPH01000002">
    <property type="protein sequence ID" value="OVE85083.1"/>
    <property type="molecule type" value="Genomic_DNA"/>
</dbReference>
<evidence type="ECO:0008006" key="3">
    <source>
        <dbReference type="Google" id="ProtNLM"/>
    </source>
</evidence>
<dbReference type="AlphaFoldDB" id="A0A202E9W4"/>
<dbReference type="Pfam" id="PF02643">
    <property type="entry name" value="DUF192"/>
    <property type="match status" value="1"/>
</dbReference>
<dbReference type="OrthoDB" id="6763at2157"/>